<reference evidence="2" key="1">
    <citation type="submission" date="2021-11" db="EMBL/GenBank/DDBJ databases">
        <authorList>
            <person name="Islam A."/>
            <person name="Islam S."/>
            <person name="Flora M.S."/>
            <person name="Rahman M."/>
            <person name="Ziaur R.M."/>
            <person name="Epstein J.H."/>
            <person name="Hassan M."/>
            <person name="Klassen M."/>
            <person name="Woodard K."/>
            <person name="Webb A."/>
            <person name="Webby R.J."/>
            <person name="El Zowalaty M.E."/>
        </authorList>
    </citation>
    <scope>NUCLEOTIDE SEQUENCE</scope>
    <source>
        <strain evidence="2">Pbs3</strain>
    </source>
</reference>
<evidence type="ECO:0000259" key="1">
    <source>
        <dbReference type="Pfam" id="PF25458"/>
    </source>
</evidence>
<feature type="domain" description="Integrator complex subunit 4/Protein SIEL C-terminal Ig-like" evidence="1">
    <location>
        <begin position="903"/>
        <end position="1030"/>
    </location>
</feature>
<organism evidence="2 3">
    <name type="scientific">Peronospora belbahrii</name>
    <dbReference type="NCBI Taxonomy" id="622444"/>
    <lineage>
        <taxon>Eukaryota</taxon>
        <taxon>Sar</taxon>
        <taxon>Stramenopiles</taxon>
        <taxon>Oomycota</taxon>
        <taxon>Peronosporomycetes</taxon>
        <taxon>Peronosporales</taxon>
        <taxon>Peronosporaceae</taxon>
        <taxon>Peronospora</taxon>
    </lineage>
</organism>
<dbReference type="SUPFAM" id="SSF48371">
    <property type="entry name" value="ARM repeat"/>
    <property type="match status" value="1"/>
</dbReference>
<comment type="caution">
    <text evidence="2">The sequence shown here is derived from an EMBL/GenBank/DDBJ whole genome shotgun (WGS) entry which is preliminary data.</text>
</comment>
<dbReference type="Pfam" id="PF25458">
    <property type="entry name" value="INTS4_C"/>
    <property type="match status" value="1"/>
</dbReference>
<evidence type="ECO:0000313" key="2">
    <source>
        <dbReference type="EMBL" id="CAH0476558.1"/>
    </source>
</evidence>
<gene>
    <name evidence="2" type="ORF">PBS003_LOCUS3333</name>
</gene>
<dbReference type="InterPro" id="IPR057412">
    <property type="entry name" value="INTS4_C"/>
</dbReference>
<sequence length="1045" mass="115477">MSSIIKRERELEVSSSGGNSVEVAIEKDSKRLCIRSTKLDSSSAVSFVSHRPLLTSVEGFQALHPMAVLDAIRTKLQSTSDPHLQARLLLQYSSAAVSPEAMTAAAIDFLFSFLQQNQTQSETLNDGNQTSKDVGNRGAIVVGAIVRGLRQLLAVKALVVEPMIQVDAMGEQLMQCISVSEDFKLRRDMMRIVLDCLMFTKKYTQVETLLHTCVQDHDMGMQTICLRGYLRLHDAGQNFAVAEMASNSKNIVTKHFDRFTAFVLFAQSDEVKVLAAQVLVALANRYSQHAVASCKYFPSSTSCDTVTKPLLLPEKTFYMLCIAGYDTEKSVRAEVARCLRRFSRALTSEVVEHAVIKTQIDEAVVDVLPDVVEMNTRYMMSSGVLLSLLEDIDMDVAAEASRTIARLSEMTLIPNAGAGQWSQRALERAITAHFDILPHARMASAAHLCRVLVNTLGRLLVCRHRVNTTTEFTISSADMSCLVRCAFLSADSSGSAVIGILFVFQYCDLSSVWAVQRLVDFVLEVAASPLFDHGDVNDEDTDYWNEQLLVMVQILGQKCAKVLQVDVALSDRLEREASTQRIGKRRFLERVCQALLGHTGLEHAKTSAVSDKPKPPSDGSSLFFLNHSSPSETFSRSSENSYTVSAGVVSAMTTLRKPPLDVTVAVYLKAIHRLRRALAADDLDVSLRIADTLVRLRQHVQLFPDASTTLVPVVHKYVSMQAMLNTSPSVSCGHTNNSSRGGQDQNEAIAFTHLRLPTDLQKGCQEMVDVASCLYVKAFALTLLPRMELLQLVMLGRVGLVLTLLQNSINSPQTTKILRWIVKEATRLRFLVSDKQCQDDVWLPVQSLAKVCSLNELKRIFVATVRKAWPVNLIGSVMSRCTSSTGSASGRRYQHMAIAFASIQEPASTKPDPREVTANWPFEQRVRFLLTNVRDVTQVYIKSVLPNGNVAHHHVPASCIRHRGPRKHSVEHTIRLTVSPFSDPTEFLVAVCLGHPTLPGSVKQNAHKPDEANPQMFIEISACVGVSIFQRTSYTSKQARSSTAP</sequence>
<dbReference type="EMBL" id="CAKKTJ010000157">
    <property type="protein sequence ID" value="CAH0476558.1"/>
    <property type="molecule type" value="Genomic_DNA"/>
</dbReference>
<proteinExistence type="predicted"/>
<dbReference type="InterPro" id="IPR016024">
    <property type="entry name" value="ARM-type_fold"/>
</dbReference>
<evidence type="ECO:0000313" key="3">
    <source>
        <dbReference type="Proteomes" id="UP001160483"/>
    </source>
</evidence>
<protein>
    <recommendedName>
        <fullName evidence="1">Integrator complex subunit 4/Protein SIEL C-terminal Ig-like domain-containing protein</fullName>
    </recommendedName>
</protein>
<dbReference type="AlphaFoldDB" id="A0AAU9KTD9"/>
<accession>A0AAU9KTD9</accession>
<dbReference type="Proteomes" id="UP001160483">
    <property type="component" value="Unassembled WGS sequence"/>
</dbReference>
<name>A0AAU9KTD9_9STRA</name>